<dbReference type="Pfam" id="PF01129">
    <property type="entry name" value="ART"/>
    <property type="match status" value="1"/>
</dbReference>
<keyword evidence="12" id="KW-0472">Membrane</keyword>
<evidence type="ECO:0000256" key="8">
    <source>
        <dbReference type="ARBA" id="ARBA00023026"/>
    </source>
</evidence>
<dbReference type="Gene3D" id="3.90.176.10">
    <property type="entry name" value="Toxin ADP-ribosyltransferase, Chain A, domain 1"/>
    <property type="match status" value="1"/>
</dbReference>
<dbReference type="InterPro" id="IPR000768">
    <property type="entry name" value="ART"/>
</dbReference>
<evidence type="ECO:0000256" key="12">
    <source>
        <dbReference type="SAM" id="Phobius"/>
    </source>
</evidence>
<dbReference type="PANTHER" id="PTHR10339">
    <property type="entry name" value="ADP-RIBOSYLTRANSFERASE"/>
    <property type="match status" value="1"/>
</dbReference>
<dbReference type="PANTHER" id="PTHR10339:SF25">
    <property type="entry name" value="SECRETED EXOENZYME S"/>
    <property type="match status" value="1"/>
</dbReference>
<dbReference type="EC" id="2.4.2.31" evidence="10"/>
<feature type="region of interest" description="Disordered" evidence="11">
    <location>
        <begin position="323"/>
        <end position="350"/>
    </location>
</feature>
<keyword evidence="6 10" id="KW-0808">Transferase</keyword>
<gene>
    <name evidence="13" type="ORF">MCOR_58048</name>
</gene>
<dbReference type="GO" id="GO:0016779">
    <property type="term" value="F:nucleotidyltransferase activity"/>
    <property type="evidence" value="ECO:0007669"/>
    <property type="project" value="UniProtKB-KW"/>
</dbReference>
<dbReference type="GO" id="GO:0003950">
    <property type="term" value="F:NAD+ poly-ADP-ribosyltransferase activity"/>
    <property type="evidence" value="ECO:0007669"/>
    <property type="project" value="TreeGrafter"/>
</dbReference>
<evidence type="ECO:0000256" key="9">
    <source>
        <dbReference type="ARBA" id="ARBA00047597"/>
    </source>
</evidence>
<comment type="catalytic activity">
    <reaction evidence="9 10">
        <text>L-arginyl-[protein] + NAD(+) = N(omega)-(ADP-D-ribosyl)-L-arginyl-[protein] + nicotinamide + H(+)</text>
        <dbReference type="Rhea" id="RHEA:19149"/>
        <dbReference type="Rhea" id="RHEA-COMP:10532"/>
        <dbReference type="Rhea" id="RHEA-COMP:15087"/>
        <dbReference type="ChEBI" id="CHEBI:15378"/>
        <dbReference type="ChEBI" id="CHEBI:17154"/>
        <dbReference type="ChEBI" id="CHEBI:29965"/>
        <dbReference type="ChEBI" id="CHEBI:57540"/>
        <dbReference type="ChEBI" id="CHEBI:142554"/>
        <dbReference type="EC" id="2.4.2.31"/>
    </reaction>
</comment>
<keyword evidence="4" id="KW-0800">Toxin</keyword>
<dbReference type="GO" id="GO:0090729">
    <property type="term" value="F:toxin activity"/>
    <property type="evidence" value="ECO:0007669"/>
    <property type="project" value="UniProtKB-KW"/>
</dbReference>
<evidence type="ECO:0000313" key="13">
    <source>
        <dbReference type="EMBL" id="CAC5426323.1"/>
    </source>
</evidence>
<dbReference type="Proteomes" id="UP000507470">
    <property type="component" value="Unassembled WGS sequence"/>
</dbReference>
<keyword evidence="7" id="KW-0548">Nucleotidyltransferase</keyword>
<dbReference type="SUPFAM" id="SSF56399">
    <property type="entry name" value="ADP-ribosylation"/>
    <property type="match status" value="1"/>
</dbReference>
<feature type="transmembrane region" description="Helical" evidence="12">
    <location>
        <begin position="6"/>
        <end position="27"/>
    </location>
</feature>
<evidence type="ECO:0000256" key="4">
    <source>
        <dbReference type="ARBA" id="ARBA00022656"/>
    </source>
</evidence>
<evidence type="ECO:0000256" key="11">
    <source>
        <dbReference type="SAM" id="MobiDB-lite"/>
    </source>
</evidence>
<dbReference type="GO" id="GO:0106274">
    <property type="term" value="F:NAD+-protein-arginine ADP-ribosyltransferase activity"/>
    <property type="evidence" value="ECO:0007669"/>
    <property type="project" value="UniProtKB-EC"/>
</dbReference>
<dbReference type="PROSITE" id="PS51996">
    <property type="entry name" value="TR_MART"/>
    <property type="match status" value="1"/>
</dbReference>
<dbReference type="EMBL" id="CACVKT020010426">
    <property type="protein sequence ID" value="CAC5426323.1"/>
    <property type="molecule type" value="Genomic_DNA"/>
</dbReference>
<evidence type="ECO:0000256" key="6">
    <source>
        <dbReference type="ARBA" id="ARBA00022679"/>
    </source>
</evidence>
<evidence type="ECO:0000256" key="3">
    <source>
        <dbReference type="ARBA" id="ARBA00022525"/>
    </source>
</evidence>
<keyword evidence="3" id="KW-0964">Secreted</keyword>
<keyword evidence="5 10" id="KW-0328">Glycosyltransferase</keyword>
<dbReference type="InterPro" id="IPR050999">
    <property type="entry name" value="ADP-ribosyltransferase_ARG"/>
</dbReference>
<keyword evidence="12" id="KW-0812">Transmembrane</keyword>
<dbReference type="GO" id="GO:0005576">
    <property type="term" value="C:extracellular region"/>
    <property type="evidence" value="ECO:0007669"/>
    <property type="project" value="UniProtKB-SubCell"/>
</dbReference>
<evidence type="ECO:0000256" key="1">
    <source>
        <dbReference type="ARBA" id="ARBA00004613"/>
    </source>
</evidence>
<evidence type="ECO:0000256" key="5">
    <source>
        <dbReference type="ARBA" id="ARBA00022676"/>
    </source>
</evidence>
<keyword evidence="10" id="KW-0520">NAD</keyword>
<keyword evidence="10" id="KW-0521">NADP</keyword>
<comment type="similarity">
    <text evidence="2 10">Belongs to the Arg-specific ADP-ribosyltransferase family.</text>
</comment>
<organism evidence="13 14">
    <name type="scientific">Mytilus coruscus</name>
    <name type="common">Sea mussel</name>
    <dbReference type="NCBI Taxonomy" id="42192"/>
    <lineage>
        <taxon>Eukaryota</taxon>
        <taxon>Metazoa</taxon>
        <taxon>Spiralia</taxon>
        <taxon>Lophotrochozoa</taxon>
        <taxon>Mollusca</taxon>
        <taxon>Bivalvia</taxon>
        <taxon>Autobranchia</taxon>
        <taxon>Pteriomorphia</taxon>
        <taxon>Mytilida</taxon>
        <taxon>Mytiloidea</taxon>
        <taxon>Mytilidae</taxon>
        <taxon>Mytilinae</taxon>
        <taxon>Mytilus</taxon>
    </lineage>
</organism>
<reference evidence="13 14" key="1">
    <citation type="submission" date="2020-06" db="EMBL/GenBank/DDBJ databases">
        <authorList>
            <person name="Li R."/>
            <person name="Bekaert M."/>
        </authorList>
    </citation>
    <scope>NUCLEOTIDE SEQUENCE [LARGE SCALE GENOMIC DNA]</scope>
    <source>
        <strain evidence="14">wild</strain>
    </source>
</reference>
<evidence type="ECO:0000256" key="7">
    <source>
        <dbReference type="ARBA" id="ARBA00022695"/>
    </source>
</evidence>
<name>A0A6J8F2S6_MYTCO</name>
<keyword evidence="8" id="KW-0843">Virulence</keyword>
<keyword evidence="12" id="KW-1133">Transmembrane helix</keyword>
<evidence type="ECO:0000256" key="2">
    <source>
        <dbReference type="ARBA" id="ARBA00009558"/>
    </source>
</evidence>
<keyword evidence="14" id="KW-1185">Reference proteome</keyword>
<dbReference type="OrthoDB" id="6157971at2759"/>
<comment type="subcellular location">
    <subcellularLocation>
        <location evidence="1">Secreted</location>
    </subcellularLocation>
</comment>
<accession>A0A6J8F2S6</accession>
<evidence type="ECO:0000313" key="14">
    <source>
        <dbReference type="Proteomes" id="UP000507470"/>
    </source>
</evidence>
<evidence type="ECO:0000256" key="10">
    <source>
        <dbReference type="RuleBase" id="RU361228"/>
    </source>
</evidence>
<proteinExistence type="inferred from homology"/>
<protein>
    <recommendedName>
        <fullName evidence="10">NAD(P)(+)--arginine ADP-ribosyltransferase</fullName>
        <ecNumber evidence="10">2.4.2.31</ecNumber>
    </recommendedName>
    <alternativeName>
        <fullName evidence="10">Mono(ADP-ribosyl)transferase</fullName>
    </alternativeName>
</protein>
<dbReference type="AlphaFoldDB" id="A0A6J8F2S6"/>
<sequence length="350" mass="40504">MALSLIKRFAVCIVFMVSITIIQHLNFKKSLFTNGNHDVHGKTQIEDDRNCQEKVRCDGIQLINRGVTMLYPNITIKGRFYKALEEFYKMMSNDPMAFQNIINRLANEFNDTHLLLEKGIRKFNNTIYENSTQALLVYLYTTKSNDSSIYYRLNSILRNHSENCNNKSMTETDENIAPYAAALTGTLFYWKTLKPTTENTYRGINRNISHQNNTIIMISYTSSSLDRNQAEGYGNITFYTITNNNQTNQMWQPKLIYKFSAEPNEQEALYPPGSMFRIVSRENNESQMSYNITLIDHSHDDDCNTTNAYQSYSGYHTILKQPDSNGDDNILPRTVNANNGNLRRDRSELR</sequence>